<dbReference type="AlphaFoldDB" id="A0A563VPU8"/>
<accession>A0A563VPU8</accession>
<feature type="transmembrane region" description="Helical" evidence="2">
    <location>
        <begin position="60"/>
        <end position="81"/>
    </location>
</feature>
<feature type="region of interest" description="Disordered" evidence="1">
    <location>
        <begin position="215"/>
        <end position="234"/>
    </location>
</feature>
<reference evidence="3 4" key="1">
    <citation type="submission" date="2019-01" db="EMBL/GenBank/DDBJ databases">
        <authorList>
            <person name="Brito A."/>
        </authorList>
    </citation>
    <scope>NUCLEOTIDE SEQUENCE [LARGE SCALE GENOMIC DNA]</scope>
    <source>
        <strain evidence="3">1</strain>
    </source>
</reference>
<keyword evidence="4" id="KW-1185">Reference proteome</keyword>
<keyword evidence="2" id="KW-0812">Transmembrane</keyword>
<dbReference type="RefSeq" id="WP_144863120.1">
    <property type="nucleotide sequence ID" value="NZ_LR213767.1"/>
</dbReference>
<protein>
    <recommendedName>
        <fullName evidence="5">Phosphate ABC transporter permease</fullName>
    </recommendedName>
</protein>
<feature type="compositionally biased region" description="Basic residues" evidence="1">
    <location>
        <begin position="223"/>
        <end position="234"/>
    </location>
</feature>
<evidence type="ECO:0000313" key="4">
    <source>
        <dbReference type="Proteomes" id="UP000320055"/>
    </source>
</evidence>
<keyword evidence="2" id="KW-0472">Membrane</keyword>
<evidence type="ECO:0000256" key="2">
    <source>
        <dbReference type="SAM" id="Phobius"/>
    </source>
</evidence>
<dbReference type="EMBL" id="CAACVJ010000112">
    <property type="protein sequence ID" value="VEP13443.1"/>
    <property type="molecule type" value="Genomic_DNA"/>
</dbReference>
<dbReference type="OrthoDB" id="459934at2"/>
<sequence>MLKSLTRAKFEQLIPTIATGAQYAHYWGKWQDVINRLLISVVAVVVVLILRLILGDSVEALILLLAIIAGFYWLWCPVYQASIRNIKARRLQYSGFWRSRIQDVYLTEELIGEEETVNQRGELVIVENRERRINLVLGDETGFYITVQAPLQRTHKGIKVGQTAELLLLSNRKDLSTVDKVTDVYLPSQNIWIGSYPWLQRDVFLEVSRQLGGGANPNDSRYNRRVPRRRKYKG</sequence>
<keyword evidence="2" id="KW-1133">Transmembrane helix</keyword>
<evidence type="ECO:0000256" key="1">
    <source>
        <dbReference type="SAM" id="MobiDB-lite"/>
    </source>
</evidence>
<evidence type="ECO:0008006" key="5">
    <source>
        <dbReference type="Google" id="ProtNLM"/>
    </source>
</evidence>
<feature type="transmembrane region" description="Helical" evidence="2">
    <location>
        <begin position="33"/>
        <end position="54"/>
    </location>
</feature>
<evidence type="ECO:0000313" key="3">
    <source>
        <dbReference type="EMBL" id="VEP13443.1"/>
    </source>
</evidence>
<gene>
    <name evidence="3" type="ORF">H1P_20050</name>
</gene>
<dbReference type="Proteomes" id="UP000320055">
    <property type="component" value="Unassembled WGS sequence"/>
</dbReference>
<organism evidence="3 4">
    <name type="scientific">Hyella patelloides LEGE 07179</name>
    <dbReference type="NCBI Taxonomy" id="945734"/>
    <lineage>
        <taxon>Bacteria</taxon>
        <taxon>Bacillati</taxon>
        <taxon>Cyanobacteriota</taxon>
        <taxon>Cyanophyceae</taxon>
        <taxon>Pleurocapsales</taxon>
        <taxon>Hyellaceae</taxon>
        <taxon>Hyella</taxon>
    </lineage>
</organism>
<name>A0A563VPU8_9CYAN</name>
<proteinExistence type="predicted"/>